<dbReference type="Pfam" id="PF13639">
    <property type="entry name" value="zf-RING_2"/>
    <property type="match status" value="1"/>
</dbReference>
<dbReference type="SUPFAM" id="SSF48264">
    <property type="entry name" value="Cytochrome P450"/>
    <property type="match status" value="1"/>
</dbReference>
<dbReference type="PANTHER" id="PTHR24296">
    <property type="entry name" value="CYTOCHROME P450"/>
    <property type="match status" value="1"/>
</dbReference>
<evidence type="ECO:0000256" key="7">
    <source>
        <dbReference type="ARBA" id="ARBA00023033"/>
    </source>
</evidence>
<dbReference type="Gene3D" id="1.10.630.10">
    <property type="entry name" value="Cytochrome P450"/>
    <property type="match status" value="1"/>
</dbReference>
<dbReference type="SMART" id="SM00184">
    <property type="entry name" value="RING"/>
    <property type="match status" value="1"/>
</dbReference>
<evidence type="ECO:0000259" key="9">
    <source>
        <dbReference type="PROSITE" id="PS50089"/>
    </source>
</evidence>
<dbReference type="Proteomes" id="UP000008694">
    <property type="component" value="Unassembled WGS sequence"/>
</dbReference>
<comment type="similarity">
    <text evidence="2">Belongs to the cytochrome P450 family.</text>
</comment>
<keyword evidence="6" id="KW-0408">Iron</keyword>
<keyword evidence="4" id="KW-0479">Metal-binding</keyword>
<evidence type="ECO:0000256" key="4">
    <source>
        <dbReference type="ARBA" id="ARBA00022723"/>
    </source>
</evidence>
<proteinExistence type="inferred from homology"/>
<evidence type="ECO:0000313" key="10">
    <source>
        <dbReference type="EMBL" id="EFH70945.1"/>
    </source>
</evidence>
<protein>
    <submittedName>
        <fullName evidence="10">Predicted protein</fullName>
    </submittedName>
</protein>
<evidence type="ECO:0000256" key="1">
    <source>
        <dbReference type="ARBA" id="ARBA00001971"/>
    </source>
</evidence>
<dbReference type="GO" id="GO:0008270">
    <property type="term" value="F:zinc ion binding"/>
    <property type="evidence" value="ECO:0007669"/>
    <property type="project" value="UniProtKB-KW"/>
</dbReference>
<evidence type="ECO:0000256" key="8">
    <source>
        <dbReference type="PROSITE-ProRule" id="PRU00175"/>
    </source>
</evidence>
<dbReference type="eggNOG" id="KOG0800">
    <property type="taxonomic scope" value="Eukaryota"/>
</dbReference>
<dbReference type="AlphaFoldDB" id="D7KC83"/>
<dbReference type="EMBL" id="GL348713">
    <property type="protein sequence ID" value="EFH70945.1"/>
    <property type="molecule type" value="Genomic_DNA"/>
</dbReference>
<sequence length="345" mass="39666">MLPGLLVQIPQIFDWTVLEANDLTFYLKGSWFTGTDLLLTADPKNIHHIFSLNFRNYPKGLDIKKIFDDLGDGILAADSELWEDLRKSSHTTFHHQDFLELSINLGEEVIFYRYLKPLILWKLQNGIGIGLERKLRTWMVTVNQMLAKIISSRREETKIVVVGIIGNYEFKIVEEITIDVNVFPSPRKSPSNRVEIYVKLERDDTCHDAPPFPITIINNMVSFDPHKTSSLLYSTFQDDLLRSRLCVEMALASEQVPAPFNMYLHGTVRFIGSSSSSSTQDNETCAICLEDMSEDVQDFQEMPNCPHVFHDNCIHKWLIDNTLCPLCRTVILEDDDDDNHPYYSS</sequence>
<dbReference type="HOGENOM" id="CLU_804971_0_0_1"/>
<keyword evidence="11" id="KW-1185">Reference proteome</keyword>
<comment type="cofactor">
    <cofactor evidence="1">
        <name>heme</name>
        <dbReference type="ChEBI" id="CHEBI:30413"/>
    </cofactor>
</comment>
<evidence type="ECO:0000313" key="11">
    <source>
        <dbReference type="Proteomes" id="UP000008694"/>
    </source>
</evidence>
<dbReference type="Gramene" id="Al_scaffold_0001_5272">
    <property type="protein sequence ID" value="Al_scaffold_0001_5272"/>
    <property type="gene ID" value="Al_scaffold_0001_5272"/>
</dbReference>
<keyword evidence="8" id="KW-0862">Zinc</keyword>
<dbReference type="eggNOG" id="KOG0157">
    <property type="taxonomic scope" value="Eukaryota"/>
</dbReference>
<dbReference type="InterPro" id="IPR036396">
    <property type="entry name" value="Cyt_P450_sf"/>
</dbReference>
<dbReference type="Gene3D" id="3.30.40.10">
    <property type="entry name" value="Zinc/RING finger domain, C3HC4 (zinc finger)"/>
    <property type="match status" value="1"/>
</dbReference>
<dbReference type="PROSITE" id="PS50089">
    <property type="entry name" value="ZF_RING_2"/>
    <property type="match status" value="1"/>
</dbReference>
<evidence type="ECO:0000256" key="2">
    <source>
        <dbReference type="ARBA" id="ARBA00010617"/>
    </source>
</evidence>
<evidence type="ECO:0000256" key="6">
    <source>
        <dbReference type="ARBA" id="ARBA00023004"/>
    </source>
</evidence>
<dbReference type="GO" id="GO:0005506">
    <property type="term" value="F:iron ion binding"/>
    <property type="evidence" value="ECO:0007669"/>
    <property type="project" value="InterPro"/>
</dbReference>
<dbReference type="InterPro" id="IPR001841">
    <property type="entry name" value="Znf_RING"/>
</dbReference>
<organism evidence="11">
    <name type="scientific">Arabidopsis lyrata subsp. lyrata</name>
    <name type="common">Lyre-leaved rock-cress</name>
    <dbReference type="NCBI Taxonomy" id="81972"/>
    <lineage>
        <taxon>Eukaryota</taxon>
        <taxon>Viridiplantae</taxon>
        <taxon>Streptophyta</taxon>
        <taxon>Embryophyta</taxon>
        <taxon>Tracheophyta</taxon>
        <taxon>Spermatophyta</taxon>
        <taxon>Magnoliopsida</taxon>
        <taxon>eudicotyledons</taxon>
        <taxon>Gunneridae</taxon>
        <taxon>Pentapetalae</taxon>
        <taxon>rosids</taxon>
        <taxon>malvids</taxon>
        <taxon>Brassicales</taxon>
        <taxon>Brassicaceae</taxon>
        <taxon>Camelineae</taxon>
        <taxon>Arabidopsis</taxon>
    </lineage>
</organism>
<dbReference type="SUPFAM" id="SSF57850">
    <property type="entry name" value="RING/U-box"/>
    <property type="match status" value="1"/>
</dbReference>
<dbReference type="GO" id="GO:0016705">
    <property type="term" value="F:oxidoreductase activity, acting on paired donors, with incorporation or reduction of molecular oxygen"/>
    <property type="evidence" value="ECO:0007669"/>
    <property type="project" value="InterPro"/>
</dbReference>
<name>D7KC83_ARALL</name>
<keyword evidence="7" id="KW-0503">Monooxygenase</keyword>
<dbReference type="InterPro" id="IPR013083">
    <property type="entry name" value="Znf_RING/FYVE/PHD"/>
</dbReference>
<keyword evidence="8" id="KW-0863">Zinc-finger</keyword>
<dbReference type="GO" id="GO:0004497">
    <property type="term" value="F:monooxygenase activity"/>
    <property type="evidence" value="ECO:0007669"/>
    <property type="project" value="UniProtKB-KW"/>
</dbReference>
<evidence type="ECO:0000256" key="5">
    <source>
        <dbReference type="ARBA" id="ARBA00023002"/>
    </source>
</evidence>
<keyword evidence="5" id="KW-0560">Oxidoreductase</keyword>
<evidence type="ECO:0000256" key="3">
    <source>
        <dbReference type="ARBA" id="ARBA00022617"/>
    </source>
</evidence>
<reference evidence="11" key="1">
    <citation type="journal article" date="2011" name="Nat. Genet.">
        <title>The Arabidopsis lyrata genome sequence and the basis of rapid genome size change.</title>
        <authorList>
            <person name="Hu T.T."/>
            <person name="Pattyn P."/>
            <person name="Bakker E.G."/>
            <person name="Cao J."/>
            <person name="Cheng J.-F."/>
            <person name="Clark R.M."/>
            <person name="Fahlgren N."/>
            <person name="Fawcett J.A."/>
            <person name="Grimwood J."/>
            <person name="Gundlach H."/>
            <person name="Haberer G."/>
            <person name="Hollister J.D."/>
            <person name="Ossowski S."/>
            <person name="Ottilar R.P."/>
            <person name="Salamov A.A."/>
            <person name="Schneeberger K."/>
            <person name="Spannagl M."/>
            <person name="Wang X."/>
            <person name="Yang L."/>
            <person name="Nasrallah M.E."/>
            <person name="Bergelson J."/>
            <person name="Carrington J.C."/>
            <person name="Gaut B.S."/>
            <person name="Schmutz J."/>
            <person name="Mayer K.F.X."/>
            <person name="Van de Peer Y."/>
            <person name="Grigoriev I.V."/>
            <person name="Nordborg M."/>
            <person name="Weigel D."/>
            <person name="Guo Y.-L."/>
        </authorList>
    </citation>
    <scope>NUCLEOTIDE SEQUENCE [LARGE SCALE GENOMIC DNA]</scope>
    <source>
        <strain evidence="11">cv. MN47</strain>
    </source>
</reference>
<gene>
    <name evidence="10" type="ORF">ARALYDRAFT_682949</name>
</gene>
<dbReference type="GO" id="GO:0020037">
    <property type="term" value="F:heme binding"/>
    <property type="evidence" value="ECO:0007669"/>
    <property type="project" value="InterPro"/>
</dbReference>
<accession>D7KC83</accession>
<keyword evidence="3" id="KW-0349">Heme</keyword>
<feature type="domain" description="RING-type" evidence="9">
    <location>
        <begin position="285"/>
        <end position="328"/>
    </location>
</feature>